<gene>
    <name evidence="2" type="ORF">MKW98_005336</name>
</gene>
<name>A0AAD4X3X7_9MAGN</name>
<dbReference type="AlphaFoldDB" id="A0AAD4X3X7"/>
<proteinExistence type="predicted"/>
<evidence type="ECO:0000313" key="2">
    <source>
        <dbReference type="EMBL" id="KAI3837003.1"/>
    </source>
</evidence>
<keyword evidence="1" id="KW-1133">Transmembrane helix</keyword>
<keyword evidence="1" id="KW-0812">Transmembrane</keyword>
<keyword evidence="1" id="KW-0472">Membrane</keyword>
<keyword evidence="3" id="KW-1185">Reference proteome</keyword>
<dbReference type="Proteomes" id="UP001202328">
    <property type="component" value="Unassembled WGS sequence"/>
</dbReference>
<dbReference type="EMBL" id="JAJJMB010017633">
    <property type="protein sequence ID" value="KAI3837003.1"/>
    <property type="molecule type" value="Genomic_DNA"/>
</dbReference>
<reference evidence="2" key="1">
    <citation type="submission" date="2022-04" db="EMBL/GenBank/DDBJ databases">
        <title>A functionally conserved STORR gene fusion in Papaver species that diverged 16.8 million years ago.</title>
        <authorList>
            <person name="Catania T."/>
        </authorList>
    </citation>
    <scope>NUCLEOTIDE SEQUENCE</scope>
    <source>
        <strain evidence="2">S-188037</strain>
    </source>
</reference>
<protein>
    <submittedName>
        <fullName evidence="2">Uncharacterized protein</fullName>
    </submittedName>
</protein>
<comment type="caution">
    <text evidence="2">The sequence shown here is derived from an EMBL/GenBank/DDBJ whole genome shotgun (WGS) entry which is preliminary data.</text>
</comment>
<organism evidence="2 3">
    <name type="scientific">Papaver atlanticum</name>
    <dbReference type="NCBI Taxonomy" id="357466"/>
    <lineage>
        <taxon>Eukaryota</taxon>
        <taxon>Viridiplantae</taxon>
        <taxon>Streptophyta</taxon>
        <taxon>Embryophyta</taxon>
        <taxon>Tracheophyta</taxon>
        <taxon>Spermatophyta</taxon>
        <taxon>Magnoliopsida</taxon>
        <taxon>Ranunculales</taxon>
        <taxon>Papaveraceae</taxon>
        <taxon>Papaveroideae</taxon>
        <taxon>Papaver</taxon>
    </lineage>
</organism>
<feature type="transmembrane region" description="Helical" evidence="1">
    <location>
        <begin position="12"/>
        <end position="34"/>
    </location>
</feature>
<accession>A0AAD4X3X7</accession>
<sequence length="66" mass="7535">MRKQFMETDYVCFSCTPLALQVIMTLLLPLYSALMAPNRLLDLVILRCFMGSHYSDPIAHLSRLGD</sequence>
<evidence type="ECO:0000313" key="3">
    <source>
        <dbReference type="Proteomes" id="UP001202328"/>
    </source>
</evidence>
<evidence type="ECO:0000256" key="1">
    <source>
        <dbReference type="SAM" id="Phobius"/>
    </source>
</evidence>